<comment type="caution">
    <text evidence="5">The sequence shown here is derived from an EMBL/GenBank/DDBJ whole genome shotgun (WGS) entry which is preliminary data.</text>
</comment>
<evidence type="ECO:0000313" key="6">
    <source>
        <dbReference type="Proteomes" id="UP000005824"/>
    </source>
</evidence>
<accession>B4D096</accession>
<proteinExistence type="predicted"/>
<dbReference type="SUPFAM" id="SSF46785">
    <property type="entry name" value="Winged helix' DNA-binding domain"/>
    <property type="match status" value="1"/>
</dbReference>
<dbReference type="GO" id="GO:0043565">
    <property type="term" value="F:sequence-specific DNA binding"/>
    <property type="evidence" value="ECO:0007669"/>
    <property type="project" value="InterPro"/>
</dbReference>
<dbReference type="PANTHER" id="PTHR30154">
    <property type="entry name" value="LEUCINE-RESPONSIVE REGULATORY PROTEIN"/>
    <property type="match status" value="1"/>
</dbReference>
<dbReference type="FunCoup" id="B4D096">
    <property type="interactions" value="352"/>
</dbReference>
<sequence>MDPLIALLRQNARTSTADLARELNLSESEVLDRLAKLESDGVILGYQAVVDSQKVSGSIVTAVVEVKITPERGGGFDRLAERIAKFSEVQSCYLMSGGYDLLVILEGANLQEIATFIAEKLSTIKGVISTATRFRLKTYKENGVSLTREIKAERLAVTP</sequence>
<gene>
    <name evidence="5" type="ORF">CfE428DRAFT_2334</name>
</gene>
<evidence type="ECO:0000256" key="2">
    <source>
        <dbReference type="ARBA" id="ARBA00023125"/>
    </source>
</evidence>
<dbReference type="InterPro" id="IPR019888">
    <property type="entry name" value="Tscrpt_reg_AsnC-like"/>
</dbReference>
<dbReference type="Proteomes" id="UP000005824">
    <property type="component" value="Unassembled WGS sequence"/>
</dbReference>
<dbReference type="EMBL" id="ABVL01000005">
    <property type="protein sequence ID" value="EDY20410.1"/>
    <property type="molecule type" value="Genomic_DNA"/>
</dbReference>
<keyword evidence="6" id="KW-1185">Reference proteome</keyword>
<feature type="domain" description="HTH asnC-type" evidence="4">
    <location>
        <begin position="1"/>
        <end position="77"/>
    </location>
</feature>
<dbReference type="Pfam" id="PF13412">
    <property type="entry name" value="HTH_24"/>
    <property type="match status" value="1"/>
</dbReference>
<dbReference type="InterPro" id="IPR000485">
    <property type="entry name" value="AsnC-type_HTH_dom"/>
</dbReference>
<evidence type="ECO:0000313" key="5">
    <source>
        <dbReference type="EMBL" id="EDY20410.1"/>
    </source>
</evidence>
<evidence type="ECO:0000256" key="1">
    <source>
        <dbReference type="ARBA" id="ARBA00023015"/>
    </source>
</evidence>
<dbReference type="PRINTS" id="PR00033">
    <property type="entry name" value="HTHASNC"/>
</dbReference>
<dbReference type="PROSITE" id="PS50956">
    <property type="entry name" value="HTH_ASNC_2"/>
    <property type="match status" value="1"/>
</dbReference>
<keyword evidence="2" id="KW-0238">DNA-binding</keyword>
<dbReference type="GO" id="GO:0043200">
    <property type="term" value="P:response to amino acid"/>
    <property type="evidence" value="ECO:0007669"/>
    <property type="project" value="TreeGrafter"/>
</dbReference>
<dbReference type="AlphaFoldDB" id="B4D096"/>
<keyword evidence="1" id="KW-0805">Transcription regulation</keyword>
<dbReference type="Gene3D" id="1.10.10.10">
    <property type="entry name" value="Winged helix-like DNA-binding domain superfamily/Winged helix DNA-binding domain"/>
    <property type="match status" value="1"/>
</dbReference>
<organism evidence="5 6">
    <name type="scientific">Chthoniobacter flavus Ellin428</name>
    <dbReference type="NCBI Taxonomy" id="497964"/>
    <lineage>
        <taxon>Bacteria</taxon>
        <taxon>Pseudomonadati</taxon>
        <taxon>Verrucomicrobiota</taxon>
        <taxon>Spartobacteria</taxon>
        <taxon>Chthoniobacterales</taxon>
        <taxon>Chthoniobacteraceae</taxon>
        <taxon>Chthoniobacter</taxon>
    </lineage>
</organism>
<dbReference type="RefSeq" id="WP_006979659.1">
    <property type="nucleotide sequence ID" value="NZ_ABVL01000005.1"/>
</dbReference>
<dbReference type="SMART" id="SM00344">
    <property type="entry name" value="HTH_ASNC"/>
    <property type="match status" value="1"/>
</dbReference>
<keyword evidence="3" id="KW-0804">Transcription</keyword>
<dbReference type="PROSITE" id="PS00519">
    <property type="entry name" value="HTH_ASNC_1"/>
    <property type="match status" value="1"/>
</dbReference>
<dbReference type="InterPro" id="IPR019885">
    <property type="entry name" value="Tscrpt_reg_HTH_AsnC-type_CS"/>
</dbReference>
<dbReference type="Gene3D" id="3.30.70.920">
    <property type="match status" value="1"/>
</dbReference>
<reference evidence="5 6" key="1">
    <citation type="journal article" date="2011" name="J. Bacteriol.">
        <title>Genome sequence of Chthoniobacter flavus Ellin428, an aerobic heterotrophic soil bacterium.</title>
        <authorList>
            <person name="Kant R."/>
            <person name="van Passel M.W."/>
            <person name="Palva A."/>
            <person name="Lucas S."/>
            <person name="Lapidus A."/>
            <person name="Glavina Del Rio T."/>
            <person name="Dalin E."/>
            <person name="Tice H."/>
            <person name="Bruce D."/>
            <person name="Goodwin L."/>
            <person name="Pitluck S."/>
            <person name="Larimer F.W."/>
            <person name="Land M.L."/>
            <person name="Hauser L."/>
            <person name="Sangwan P."/>
            <person name="de Vos W.M."/>
            <person name="Janssen P.H."/>
            <person name="Smidt H."/>
        </authorList>
    </citation>
    <scope>NUCLEOTIDE SEQUENCE [LARGE SCALE GENOMIC DNA]</scope>
    <source>
        <strain evidence="5 6">Ellin428</strain>
    </source>
</reference>
<name>B4D096_9BACT</name>
<dbReference type="STRING" id="497964.CfE428DRAFT_2334"/>
<dbReference type="Pfam" id="PF01037">
    <property type="entry name" value="AsnC_trans_reg"/>
    <property type="match status" value="1"/>
</dbReference>
<dbReference type="InterPro" id="IPR011008">
    <property type="entry name" value="Dimeric_a/b-barrel"/>
</dbReference>
<protein>
    <submittedName>
        <fullName evidence="5">Transcriptional regulator, AsnC family</fullName>
    </submittedName>
</protein>
<evidence type="ECO:0000256" key="3">
    <source>
        <dbReference type="ARBA" id="ARBA00023163"/>
    </source>
</evidence>
<dbReference type="eggNOG" id="COG1522">
    <property type="taxonomic scope" value="Bacteria"/>
</dbReference>
<dbReference type="SUPFAM" id="SSF54909">
    <property type="entry name" value="Dimeric alpha+beta barrel"/>
    <property type="match status" value="1"/>
</dbReference>
<dbReference type="InterPro" id="IPR019887">
    <property type="entry name" value="Tscrpt_reg_AsnC/Lrp_C"/>
</dbReference>
<dbReference type="InParanoid" id="B4D096"/>
<dbReference type="InterPro" id="IPR036388">
    <property type="entry name" value="WH-like_DNA-bd_sf"/>
</dbReference>
<dbReference type="GO" id="GO:0005829">
    <property type="term" value="C:cytosol"/>
    <property type="evidence" value="ECO:0007669"/>
    <property type="project" value="TreeGrafter"/>
</dbReference>
<dbReference type="InterPro" id="IPR036390">
    <property type="entry name" value="WH_DNA-bd_sf"/>
</dbReference>
<evidence type="ECO:0000259" key="4">
    <source>
        <dbReference type="PROSITE" id="PS50956"/>
    </source>
</evidence>
<dbReference type="PANTHER" id="PTHR30154:SF34">
    <property type="entry name" value="TRANSCRIPTIONAL REGULATOR AZLB"/>
    <property type="match status" value="1"/>
</dbReference>